<gene>
    <name evidence="2" type="ORF">ACFFR3_24660</name>
</gene>
<feature type="compositionally biased region" description="Basic and acidic residues" evidence="1">
    <location>
        <begin position="32"/>
        <end position="41"/>
    </location>
</feature>
<dbReference type="Proteomes" id="UP001589568">
    <property type="component" value="Unassembled WGS sequence"/>
</dbReference>
<sequence length="58" mass="6511">MNTPGSWCERPKPQAPSCELPSPWSKPQQPDDWCKSDKPGKDPVVSVLGFLFRAATRR</sequence>
<organism evidence="2 3">
    <name type="scientific">Nonomuraea salmonea</name>
    <dbReference type="NCBI Taxonomy" id="46181"/>
    <lineage>
        <taxon>Bacteria</taxon>
        <taxon>Bacillati</taxon>
        <taxon>Actinomycetota</taxon>
        <taxon>Actinomycetes</taxon>
        <taxon>Streptosporangiales</taxon>
        <taxon>Streptosporangiaceae</taxon>
        <taxon>Nonomuraea</taxon>
    </lineage>
</organism>
<keyword evidence="3" id="KW-1185">Reference proteome</keyword>
<accession>A0ABV5NR29</accession>
<protein>
    <submittedName>
        <fullName evidence="2">Uncharacterized protein</fullName>
    </submittedName>
</protein>
<evidence type="ECO:0000313" key="3">
    <source>
        <dbReference type="Proteomes" id="UP001589568"/>
    </source>
</evidence>
<name>A0ABV5NR29_9ACTN</name>
<dbReference type="EMBL" id="JBHMCF010000029">
    <property type="protein sequence ID" value="MFB9472702.1"/>
    <property type="molecule type" value="Genomic_DNA"/>
</dbReference>
<reference evidence="2 3" key="1">
    <citation type="submission" date="2024-09" db="EMBL/GenBank/DDBJ databases">
        <authorList>
            <person name="Sun Q."/>
            <person name="Mori K."/>
        </authorList>
    </citation>
    <scope>NUCLEOTIDE SEQUENCE [LARGE SCALE GENOMIC DNA]</scope>
    <source>
        <strain evidence="2 3">JCM 3324</strain>
    </source>
</reference>
<comment type="caution">
    <text evidence="2">The sequence shown here is derived from an EMBL/GenBank/DDBJ whole genome shotgun (WGS) entry which is preliminary data.</text>
</comment>
<dbReference type="RefSeq" id="WP_345386866.1">
    <property type="nucleotide sequence ID" value="NZ_BAAAXS010000001.1"/>
</dbReference>
<feature type="region of interest" description="Disordered" evidence="1">
    <location>
        <begin position="1"/>
        <end position="41"/>
    </location>
</feature>
<evidence type="ECO:0000313" key="2">
    <source>
        <dbReference type="EMBL" id="MFB9472702.1"/>
    </source>
</evidence>
<proteinExistence type="predicted"/>
<evidence type="ECO:0000256" key="1">
    <source>
        <dbReference type="SAM" id="MobiDB-lite"/>
    </source>
</evidence>